<accession>A0A8C3J8H5</accession>
<evidence type="ECO:0000313" key="2">
    <source>
        <dbReference type="Proteomes" id="UP000694419"/>
    </source>
</evidence>
<protein>
    <submittedName>
        <fullName evidence="1">Uncharacterized protein</fullName>
    </submittedName>
</protein>
<evidence type="ECO:0000313" key="1">
    <source>
        <dbReference type="Ensembl" id="ENSCPGP00000004868.1"/>
    </source>
</evidence>
<dbReference type="Proteomes" id="UP000694419">
    <property type="component" value="Unplaced"/>
</dbReference>
<dbReference type="AlphaFoldDB" id="A0A8C3J8H5"/>
<keyword evidence="2" id="KW-1185">Reference proteome</keyword>
<reference evidence="1" key="2">
    <citation type="submission" date="2025-09" db="UniProtKB">
        <authorList>
            <consortium name="Ensembl"/>
        </authorList>
    </citation>
    <scope>IDENTIFICATION</scope>
</reference>
<organism evidence="1 2">
    <name type="scientific">Calidris pygmaea</name>
    <name type="common">Spoon-billed sandpiper</name>
    <dbReference type="NCBI Taxonomy" id="425635"/>
    <lineage>
        <taxon>Eukaryota</taxon>
        <taxon>Metazoa</taxon>
        <taxon>Chordata</taxon>
        <taxon>Craniata</taxon>
        <taxon>Vertebrata</taxon>
        <taxon>Euteleostomi</taxon>
        <taxon>Archelosauria</taxon>
        <taxon>Archosauria</taxon>
        <taxon>Dinosauria</taxon>
        <taxon>Saurischia</taxon>
        <taxon>Theropoda</taxon>
        <taxon>Coelurosauria</taxon>
        <taxon>Aves</taxon>
        <taxon>Neognathae</taxon>
        <taxon>Neoaves</taxon>
        <taxon>Charadriiformes</taxon>
        <taxon>Scolopacidae</taxon>
        <taxon>Calidris</taxon>
    </lineage>
</organism>
<sequence>MGKALKVNPVDWTKHRPLLWTILVLVNPAWTGPCNMCRTTLRIGRRSYYGFTYHIYIHSKCYSHKQECTEAGQNYWMAQDLGSRAGTYRGYTCTRGENLVCFSKLGQWGMHDGGGTQDQARLVKDRIEQLWNFSQIKQVKSGTPNPTMLPAEWHLFIIDLKDCFFTPRRL</sequence>
<reference evidence="1" key="1">
    <citation type="submission" date="2025-08" db="UniProtKB">
        <authorList>
            <consortium name="Ensembl"/>
        </authorList>
    </citation>
    <scope>IDENTIFICATION</scope>
</reference>
<dbReference type="Ensembl" id="ENSCPGT00000005345.1">
    <property type="protein sequence ID" value="ENSCPGP00000004868.1"/>
    <property type="gene ID" value="ENSCPGG00000003506.1"/>
</dbReference>
<name>A0A8C3J8H5_9CHAR</name>
<proteinExistence type="predicted"/>